<dbReference type="Proteomes" id="UP000585272">
    <property type="component" value="Unassembled WGS sequence"/>
</dbReference>
<proteinExistence type="predicted"/>
<keyword evidence="2" id="KW-1185">Reference proteome</keyword>
<evidence type="ECO:0000313" key="2">
    <source>
        <dbReference type="Proteomes" id="UP000585272"/>
    </source>
</evidence>
<dbReference type="AlphaFoldDB" id="A0A840IE64"/>
<accession>A0A840IE64</accession>
<sequence>MTFALDDFLRAAPRLQRIALRALLALARRPRGAALLARLPAADQLAHATLGLIRYDDHATAVPLGWDAAAVVARGRELRAAASASRKVEGSW</sequence>
<protein>
    <submittedName>
        <fullName evidence="1">Uncharacterized protein</fullName>
    </submittedName>
</protein>
<dbReference type="RefSeq" id="WP_183342802.1">
    <property type="nucleotide sequence ID" value="NZ_JACHNU010000003.1"/>
</dbReference>
<name>A0A840IE64_9ACTN</name>
<reference evidence="1 2" key="1">
    <citation type="submission" date="2020-08" db="EMBL/GenBank/DDBJ databases">
        <title>Genomic Encyclopedia of Archaeal and Bacterial Type Strains, Phase II (KMG-II): from individual species to whole genera.</title>
        <authorList>
            <person name="Goeker M."/>
        </authorList>
    </citation>
    <scope>NUCLEOTIDE SEQUENCE [LARGE SCALE GENOMIC DNA]</scope>
    <source>
        <strain evidence="1 2">DSM 23288</strain>
    </source>
</reference>
<comment type="caution">
    <text evidence="1">The sequence shown here is derived from an EMBL/GenBank/DDBJ whole genome shotgun (WGS) entry which is preliminary data.</text>
</comment>
<evidence type="ECO:0000313" key="1">
    <source>
        <dbReference type="EMBL" id="MBB4663082.1"/>
    </source>
</evidence>
<organism evidence="1 2">
    <name type="scientific">Conexibacter arvalis</name>
    <dbReference type="NCBI Taxonomy" id="912552"/>
    <lineage>
        <taxon>Bacteria</taxon>
        <taxon>Bacillati</taxon>
        <taxon>Actinomycetota</taxon>
        <taxon>Thermoleophilia</taxon>
        <taxon>Solirubrobacterales</taxon>
        <taxon>Conexibacteraceae</taxon>
        <taxon>Conexibacter</taxon>
    </lineage>
</organism>
<gene>
    <name evidence="1" type="ORF">BDZ31_002671</name>
</gene>
<dbReference type="EMBL" id="JACHNU010000003">
    <property type="protein sequence ID" value="MBB4663082.1"/>
    <property type="molecule type" value="Genomic_DNA"/>
</dbReference>